<evidence type="ECO:0000256" key="1">
    <source>
        <dbReference type="ARBA" id="ARBA00004651"/>
    </source>
</evidence>
<comment type="subcellular location">
    <subcellularLocation>
        <location evidence="1 7">Cell membrane</location>
        <topology evidence="1 7">Multi-pass membrane protein</topology>
    </subcellularLocation>
</comment>
<dbReference type="PROSITE" id="PS50928">
    <property type="entry name" value="ABC_TM1"/>
    <property type="match status" value="1"/>
</dbReference>
<protein>
    <submittedName>
        <fullName evidence="10">ABC transporter permease</fullName>
    </submittedName>
</protein>
<evidence type="ECO:0000256" key="3">
    <source>
        <dbReference type="ARBA" id="ARBA00022475"/>
    </source>
</evidence>
<name>A0A9X2DZI7_9MICO</name>
<dbReference type="Gene3D" id="1.10.3720.10">
    <property type="entry name" value="MetI-like"/>
    <property type="match status" value="1"/>
</dbReference>
<dbReference type="GO" id="GO:0048473">
    <property type="term" value="P:D-methionine transmembrane transport"/>
    <property type="evidence" value="ECO:0007669"/>
    <property type="project" value="TreeGrafter"/>
</dbReference>
<dbReference type="GO" id="GO:0005886">
    <property type="term" value="C:plasma membrane"/>
    <property type="evidence" value="ECO:0007669"/>
    <property type="project" value="UniProtKB-SubCell"/>
</dbReference>
<accession>A0A9X2DZI7</accession>
<evidence type="ECO:0000256" key="6">
    <source>
        <dbReference type="ARBA" id="ARBA00023136"/>
    </source>
</evidence>
<keyword evidence="2 7" id="KW-0813">Transport</keyword>
<comment type="similarity">
    <text evidence="7">Belongs to the binding-protein-dependent transport system permease family.</text>
</comment>
<reference evidence="10" key="1">
    <citation type="submission" date="2022-06" db="EMBL/GenBank/DDBJ databases">
        <title>Whole genome shotgun sequencing (WGS) of Rathayibacter sp. ZW T2_19, isolated from stored onions (Allium cepa).</title>
        <authorList>
            <person name="Stoll D.A."/>
            <person name="Huch M."/>
        </authorList>
    </citation>
    <scope>NUCLEOTIDE SEQUENCE</scope>
    <source>
        <strain evidence="10">ZW T2_19</strain>
    </source>
</reference>
<evidence type="ECO:0000256" key="5">
    <source>
        <dbReference type="ARBA" id="ARBA00022989"/>
    </source>
</evidence>
<organism evidence="10 11">
    <name type="scientific">Rathayibacter rubneri</name>
    <dbReference type="NCBI Taxonomy" id="2950106"/>
    <lineage>
        <taxon>Bacteria</taxon>
        <taxon>Bacillati</taxon>
        <taxon>Actinomycetota</taxon>
        <taxon>Actinomycetes</taxon>
        <taxon>Micrococcales</taxon>
        <taxon>Microbacteriaceae</taxon>
        <taxon>Rathayibacter</taxon>
    </lineage>
</organism>
<evidence type="ECO:0000256" key="8">
    <source>
        <dbReference type="SAM" id="MobiDB-lite"/>
    </source>
</evidence>
<feature type="transmembrane region" description="Helical" evidence="7">
    <location>
        <begin position="98"/>
        <end position="121"/>
    </location>
</feature>
<feature type="transmembrane region" description="Helical" evidence="7">
    <location>
        <begin position="161"/>
        <end position="182"/>
    </location>
</feature>
<dbReference type="Pfam" id="PF00528">
    <property type="entry name" value="BPD_transp_1"/>
    <property type="match status" value="1"/>
</dbReference>
<feature type="transmembrane region" description="Helical" evidence="7">
    <location>
        <begin position="25"/>
        <end position="47"/>
    </location>
</feature>
<keyword evidence="3" id="KW-1003">Cell membrane</keyword>
<keyword evidence="11" id="KW-1185">Reference proteome</keyword>
<dbReference type="PANTHER" id="PTHR30450">
    <property type="entry name" value="ABC TRANSPORTER PERMEASE"/>
    <property type="match status" value="1"/>
</dbReference>
<proteinExistence type="inferred from homology"/>
<feature type="transmembrane region" description="Helical" evidence="7">
    <location>
        <begin position="68"/>
        <end position="92"/>
    </location>
</feature>
<evidence type="ECO:0000256" key="2">
    <source>
        <dbReference type="ARBA" id="ARBA00022448"/>
    </source>
</evidence>
<dbReference type="AlphaFoldDB" id="A0A9X2DZI7"/>
<dbReference type="InterPro" id="IPR035906">
    <property type="entry name" value="MetI-like_sf"/>
</dbReference>
<evidence type="ECO:0000256" key="4">
    <source>
        <dbReference type="ARBA" id="ARBA00022692"/>
    </source>
</evidence>
<dbReference type="Proteomes" id="UP001155240">
    <property type="component" value="Unassembled WGS sequence"/>
</dbReference>
<dbReference type="CDD" id="cd06261">
    <property type="entry name" value="TM_PBP2"/>
    <property type="match status" value="1"/>
</dbReference>
<evidence type="ECO:0000259" key="9">
    <source>
        <dbReference type="PROSITE" id="PS50928"/>
    </source>
</evidence>
<feature type="domain" description="ABC transmembrane type-1" evidence="9">
    <location>
        <begin position="21"/>
        <end position="223"/>
    </location>
</feature>
<dbReference type="SUPFAM" id="SSF161098">
    <property type="entry name" value="MetI-like"/>
    <property type="match status" value="1"/>
</dbReference>
<feature type="transmembrane region" description="Helical" evidence="7">
    <location>
        <begin position="202"/>
        <end position="227"/>
    </location>
</feature>
<feature type="region of interest" description="Disordered" evidence="8">
    <location>
        <begin position="242"/>
        <end position="266"/>
    </location>
</feature>
<dbReference type="EMBL" id="JAMRYM010000073">
    <property type="protein sequence ID" value="MCM6763614.1"/>
    <property type="molecule type" value="Genomic_DNA"/>
</dbReference>
<dbReference type="InterPro" id="IPR051322">
    <property type="entry name" value="AA_ABC_Transporter_Permease"/>
</dbReference>
<dbReference type="PANTHER" id="PTHR30450:SF1">
    <property type="entry name" value="D-METHIONINE TRANSPORT SYSTEM PERMEASE PROTEIN METI-RELATED"/>
    <property type="match status" value="1"/>
</dbReference>
<keyword evidence="6 7" id="KW-0472">Membrane</keyword>
<sequence>MIDVNSPTFWSDLIEVVLKGLGETLYMVGVATLVTILVGLPLGIVLVGTERGGFLERLGGSRALGAAVNRVLGFVVNLGRSVPFIVLMIALIPLTRLIIGTFIGSTAAIVPLAIIAIPFFARMVEIALKEVDPGLYEAAASLGASRWQLVRRVLLTEARPAIVLGLSTTITSIINFSAMVGVVGGGGLGNVALTYGYQRYSWIHIVAVIVVLFVIVQIVQAAATLAARLVGHDRRAKPEQAIAALESDAAGSPHPSPQNPDREKTP</sequence>
<evidence type="ECO:0000256" key="7">
    <source>
        <dbReference type="RuleBase" id="RU363032"/>
    </source>
</evidence>
<dbReference type="RefSeq" id="WP_251946829.1">
    <property type="nucleotide sequence ID" value="NZ_JAMRYM010000073.1"/>
</dbReference>
<dbReference type="InterPro" id="IPR000515">
    <property type="entry name" value="MetI-like"/>
</dbReference>
<evidence type="ECO:0000313" key="10">
    <source>
        <dbReference type="EMBL" id="MCM6763614.1"/>
    </source>
</evidence>
<keyword evidence="4 7" id="KW-0812">Transmembrane</keyword>
<comment type="caution">
    <text evidence="10">The sequence shown here is derived from an EMBL/GenBank/DDBJ whole genome shotgun (WGS) entry which is preliminary data.</text>
</comment>
<gene>
    <name evidence="10" type="ORF">NB037_14425</name>
</gene>
<keyword evidence="5 7" id="KW-1133">Transmembrane helix</keyword>
<evidence type="ECO:0000313" key="11">
    <source>
        <dbReference type="Proteomes" id="UP001155240"/>
    </source>
</evidence>